<dbReference type="Proteomes" id="UP001461498">
    <property type="component" value="Unassembled WGS sequence"/>
</dbReference>
<feature type="region of interest" description="Disordered" evidence="2">
    <location>
        <begin position="278"/>
        <end position="430"/>
    </location>
</feature>
<dbReference type="EMBL" id="JAPXFL010000002">
    <property type="protein sequence ID" value="KAK9510078.1"/>
    <property type="molecule type" value="Genomic_DNA"/>
</dbReference>
<gene>
    <name evidence="3" type="ORF">O3M35_004940</name>
</gene>
<organism evidence="3 4">
    <name type="scientific">Rhynocoris fuscipes</name>
    <dbReference type="NCBI Taxonomy" id="488301"/>
    <lineage>
        <taxon>Eukaryota</taxon>
        <taxon>Metazoa</taxon>
        <taxon>Ecdysozoa</taxon>
        <taxon>Arthropoda</taxon>
        <taxon>Hexapoda</taxon>
        <taxon>Insecta</taxon>
        <taxon>Pterygota</taxon>
        <taxon>Neoptera</taxon>
        <taxon>Paraneoptera</taxon>
        <taxon>Hemiptera</taxon>
        <taxon>Heteroptera</taxon>
        <taxon>Panheteroptera</taxon>
        <taxon>Cimicomorpha</taxon>
        <taxon>Reduviidae</taxon>
        <taxon>Harpactorinae</taxon>
        <taxon>Harpactorini</taxon>
        <taxon>Rhynocoris</taxon>
    </lineage>
</organism>
<feature type="compositionally biased region" description="Gly residues" evidence="2">
    <location>
        <begin position="320"/>
        <end position="334"/>
    </location>
</feature>
<dbReference type="AlphaFoldDB" id="A0AAW1DLP8"/>
<protein>
    <recommendedName>
        <fullName evidence="5">Protein FAM98A</fullName>
    </recommendedName>
</protein>
<dbReference type="Pfam" id="PF10239">
    <property type="entry name" value="DUF2465"/>
    <property type="match status" value="1"/>
</dbReference>
<reference evidence="3 4" key="1">
    <citation type="submission" date="2022-12" db="EMBL/GenBank/DDBJ databases">
        <title>Chromosome-level genome assembly of true bugs.</title>
        <authorList>
            <person name="Ma L."/>
            <person name="Li H."/>
        </authorList>
    </citation>
    <scope>NUCLEOTIDE SEQUENCE [LARGE SCALE GENOMIC DNA]</scope>
    <source>
        <strain evidence="3">Lab_2022b</strain>
    </source>
</reference>
<evidence type="ECO:0008006" key="5">
    <source>
        <dbReference type="Google" id="ProtNLM"/>
    </source>
</evidence>
<sequence length="430" mass="45800">MEYDVIDGLKEINYPLDETGLRAAVAEGPLTIEYTKCVEWLSKELQYFCKLDEHVNAISSEDDIQSFLLEVSSFLKELGCEYKSLTEGNVANRLKTTNDRLKLLDFLITELLAARILSAKKPTTTNVELCINESPTAANLKKLLMGLGFPKPPATITSDMMFSKVKVKLGEISSKCVSEPLFKGILSPKQWDMMEKIQKELHEEYKIRRELLLKRLDVTIQSFQWSERMKGRENEIASIFSPKRNALSTNPEVKLSDILAARNHLAFIEKTSNANVRKNTQSSVNKVIIGRVPDRGGRPSEQQPPPPEMPSWAPRASQPQGGGGGRGGYQGGGGGDHRGGRVQGGWNSSGGDQYQGGGHGGGGGGYHGGGGGGGYHGGGGGGYQGGGGGGYQGGGGGGYQGGGGYHGGGGGGYQGGGRGGRGGRSDRRNY</sequence>
<comment type="similarity">
    <text evidence="1">Belongs to the FAM98 family.</text>
</comment>
<evidence type="ECO:0000256" key="1">
    <source>
        <dbReference type="ARBA" id="ARBA00007218"/>
    </source>
</evidence>
<feature type="compositionally biased region" description="Gly residues" evidence="2">
    <location>
        <begin position="353"/>
        <end position="422"/>
    </location>
</feature>
<evidence type="ECO:0000313" key="3">
    <source>
        <dbReference type="EMBL" id="KAK9510078.1"/>
    </source>
</evidence>
<accession>A0AAW1DLP8</accession>
<dbReference type="InterPro" id="IPR018797">
    <property type="entry name" value="FAM98"/>
</dbReference>
<evidence type="ECO:0000313" key="4">
    <source>
        <dbReference type="Proteomes" id="UP001461498"/>
    </source>
</evidence>
<dbReference type="PANTHER" id="PTHR31353">
    <property type="entry name" value="FAM98"/>
    <property type="match status" value="1"/>
</dbReference>
<dbReference type="GO" id="GO:0072669">
    <property type="term" value="C:tRNA-splicing ligase complex"/>
    <property type="evidence" value="ECO:0007669"/>
    <property type="project" value="TreeGrafter"/>
</dbReference>
<comment type="caution">
    <text evidence="3">The sequence shown here is derived from an EMBL/GenBank/DDBJ whole genome shotgun (WGS) entry which is preliminary data.</text>
</comment>
<keyword evidence="4" id="KW-1185">Reference proteome</keyword>
<name>A0AAW1DLP8_9HEMI</name>
<evidence type="ECO:0000256" key="2">
    <source>
        <dbReference type="SAM" id="MobiDB-lite"/>
    </source>
</evidence>
<proteinExistence type="inferred from homology"/>
<dbReference type="PANTHER" id="PTHR31353:SF1">
    <property type="entry name" value="PROTEIN FAM98B"/>
    <property type="match status" value="1"/>
</dbReference>